<comment type="caution">
    <text evidence="2">The sequence shown here is derived from an EMBL/GenBank/DDBJ whole genome shotgun (WGS) entry which is preliminary data.</text>
</comment>
<proteinExistence type="predicted"/>
<protein>
    <submittedName>
        <fullName evidence="2">Uncharacterized protein</fullName>
    </submittedName>
</protein>
<evidence type="ECO:0000313" key="2">
    <source>
        <dbReference type="EMBL" id="MBG6135286.1"/>
    </source>
</evidence>
<reference evidence="2" key="1">
    <citation type="submission" date="2020-11" db="EMBL/GenBank/DDBJ databases">
        <title>Sequencing the genomes of 1000 actinobacteria strains.</title>
        <authorList>
            <person name="Klenk H.-P."/>
        </authorList>
    </citation>
    <scope>NUCLEOTIDE SEQUENCE</scope>
    <source>
        <strain evidence="2">DSM 45356</strain>
    </source>
</reference>
<dbReference type="EMBL" id="JADOUF010000001">
    <property type="protein sequence ID" value="MBG6135286.1"/>
    <property type="molecule type" value="Genomic_DNA"/>
</dbReference>
<feature type="transmembrane region" description="Helical" evidence="1">
    <location>
        <begin position="150"/>
        <end position="172"/>
    </location>
</feature>
<keyword evidence="1" id="KW-0812">Transmembrane</keyword>
<feature type="transmembrane region" description="Helical" evidence="1">
    <location>
        <begin position="44"/>
        <end position="63"/>
    </location>
</feature>
<feature type="transmembrane region" description="Helical" evidence="1">
    <location>
        <begin position="84"/>
        <end position="109"/>
    </location>
</feature>
<keyword evidence="3" id="KW-1185">Reference proteome</keyword>
<dbReference type="Proteomes" id="UP000622552">
    <property type="component" value="Unassembled WGS sequence"/>
</dbReference>
<keyword evidence="1" id="KW-1133">Transmembrane helix</keyword>
<organism evidence="2 3">
    <name type="scientific">Longispora fulva</name>
    <dbReference type="NCBI Taxonomy" id="619741"/>
    <lineage>
        <taxon>Bacteria</taxon>
        <taxon>Bacillati</taxon>
        <taxon>Actinomycetota</taxon>
        <taxon>Actinomycetes</taxon>
        <taxon>Micromonosporales</taxon>
        <taxon>Micromonosporaceae</taxon>
        <taxon>Longispora</taxon>
    </lineage>
</organism>
<evidence type="ECO:0000256" key="1">
    <source>
        <dbReference type="SAM" id="Phobius"/>
    </source>
</evidence>
<feature type="transmembrane region" description="Helical" evidence="1">
    <location>
        <begin position="121"/>
        <end position="143"/>
    </location>
</feature>
<gene>
    <name evidence="2" type="ORF">IW245_001480</name>
</gene>
<accession>A0A8J7GQW6</accession>
<sequence>MRTLIRNRLAGYLRSQVALGPLLGALVVYGLIYSGGAAPAANSFGASGLALFVLHAWQTKALLDVEPDRQRHLSRIAVGARREGAAGLGAALLAGLAWVPALIGVPMVLGLVTLPDGVGSALLLGVWTHLLAVPPAVALGAWASRAVTRSVGLGVLVLVGGATLALVLGRHGSPVAFLVPPVMAAARDAARGAWIGAAGWTLAHMAVWTVVAVAGYARVRARRA</sequence>
<evidence type="ECO:0000313" key="3">
    <source>
        <dbReference type="Proteomes" id="UP000622552"/>
    </source>
</evidence>
<dbReference type="RefSeq" id="WP_197002413.1">
    <property type="nucleotide sequence ID" value="NZ_BONS01000003.1"/>
</dbReference>
<feature type="transmembrane region" description="Helical" evidence="1">
    <location>
        <begin position="192"/>
        <end position="217"/>
    </location>
</feature>
<dbReference type="AlphaFoldDB" id="A0A8J7GQW6"/>
<name>A0A8J7GQW6_9ACTN</name>
<keyword evidence="1" id="KW-0472">Membrane</keyword>
<feature type="transmembrane region" description="Helical" evidence="1">
    <location>
        <begin position="12"/>
        <end position="32"/>
    </location>
</feature>